<dbReference type="PROSITE" id="PS51257">
    <property type="entry name" value="PROKAR_LIPOPROTEIN"/>
    <property type="match status" value="1"/>
</dbReference>
<protein>
    <recommendedName>
        <fullName evidence="4">Lactonase, 7-bladed beta-propeller</fullName>
    </recommendedName>
</protein>
<dbReference type="EMBL" id="FPBA01000006">
    <property type="protein sequence ID" value="SFT66536.1"/>
    <property type="molecule type" value="Genomic_DNA"/>
</dbReference>
<feature type="signal peptide" evidence="1">
    <location>
        <begin position="1"/>
        <end position="29"/>
    </location>
</feature>
<dbReference type="Gene3D" id="2.120.10.30">
    <property type="entry name" value="TolB, C-terminal domain"/>
    <property type="match status" value="1"/>
</dbReference>
<evidence type="ECO:0000313" key="3">
    <source>
        <dbReference type="Proteomes" id="UP000199546"/>
    </source>
</evidence>
<name>A0A1I6ZV43_9ACTN</name>
<sequence length="398" mass="39000">MPHSRLLPPLALVAAALLALTACSSGTVAGPPSDAPVAEVARTTVTVPGSGPAGDHTDARGAFAGPDGTTLVVLAGADATRGDDSAPGAAVAVVGADGTTVPASAELAPGSRPDTAYGWQGQAVVAGLVWPGTGPIGYGLQVVDSSTGTPGAPLPVAVPGDVSLTGSAAALGPDGVLYVAVSRSGGAPVLLAVDPATGAVRASAEVGVDGVAPSPAEVADLVIAPDGSRVVLTVTAPGAERFAPSRTLLVTVDSDLAPLRAPVDLAPGFVRSLAVDAVVATDGTVYAVVRGSDADRVDREYVVAVGPDATAPTVLTGDDFRGTPVTEVALDGTTLWVTLQQEADTASVLAVDTRTGEVGAPLGLCDEMAGRLLVGASGTVAVAAQCDGEAVLWWLDPR</sequence>
<organism evidence="2 3">
    <name type="scientific">Geodermatophilus amargosae</name>
    <dbReference type="NCBI Taxonomy" id="1296565"/>
    <lineage>
        <taxon>Bacteria</taxon>
        <taxon>Bacillati</taxon>
        <taxon>Actinomycetota</taxon>
        <taxon>Actinomycetes</taxon>
        <taxon>Geodermatophilales</taxon>
        <taxon>Geodermatophilaceae</taxon>
        <taxon>Geodermatophilus</taxon>
    </lineage>
</organism>
<proteinExistence type="predicted"/>
<dbReference type="OrthoDB" id="9768084at2"/>
<gene>
    <name evidence="2" type="ORF">SAMN05660657_02260</name>
</gene>
<dbReference type="InterPro" id="IPR011042">
    <property type="entry name" value="6-blade_b-propeller_TolB-like"/>
</dbReference>
<accession>A0A1I6ZV43</accession>
<evidence type="ECO:0000313" key="2">
    <source>
        <dbReference type="EMBL" id="SFT66536.1"/>
    </source>
</evidence>
<feature type="chain" id="PRO_5039265165" description="Lactonase, 7-bladed beta-propeller" evidence="1">
    <location>
        <begin position="30"/>
        <end position="398"/>
    </location>
</feature>
<dbReference type="SUPFAM" id="SSF50969">
    <property type="entry name" value="YVTN repeat-like/Quinoprotein amine dehydrogenase"/>
    <property type="match status" value="1"/>
</dbReference>
<dbReference type="RefSeq" id="WP_139245796.1">
    <property type="nucleotide sequence ID" value="NZ_FPBA01000006.1"/>
</dbReference>
<evidence type="ECO:0008006" key="4">
    <source>
        <dbReference type="Google" id="ProtNLM"/>
    </source>
</evidence>
<evidence type="ECO:0000256" key="1">
    <source>
        <dbReference type="SAM" id="SignalP"/>
    </source>
</evidence>
<dbReference type="AlphaFoldDB" id="A0A1I6ZV43"/>
<reference evidence="3" key="1">
    <citation type="submission" date="2016-10" db="EMBL/GenBank/DDBJ databases">
        <authorList>
            <person name="Varghese N."/>
            <person name="Submissions S."/>
        </authorList>
    </citation>
    <scope>NUCLEOTIDE SEQUENCE [LARGE SCALE GENOMIC DNA]</scope>
    <source>
        <strain evidence="3">DSM 46136</strain>
    </source>
</reference>
<keyword evidence="3" id="KW-1185">Reference proteome</keyword>
<dbReference type="STRING" id="1296565.SAMN05660657_02260"/>
<dbReference type="InterPro" id="IPR011044">
    <property type="entry name" value="Quino_amine_DH_bsu"/>
</dbReference>
<dbReference type="Proteomes" id="UP000199546">
    <property type="component" value="Unassembled WGS sequence"/>
</dbReference>
<keyword evidence="1" id="KW-0732">Signal</keyword>